<name>A0AAV3PA64_LITER</name>
<sequence>MDVSTMRLVPGHARMSHGLHYAQLAGVPEEVIKRPTYVLGATRDSKQFEREWSQKISSQDQRYKDGLEKLVSLDFT</sequence>
<dbReference type="InterPro" id="IPR027417">
    <property type="entry name" value="P-loop_NTPase"/>
</dbReference>
<evidence type="ECO:0000313" key="1">
    <source>
        <dbReference type="EMBL" id="GAA0148582.1"/>
    </source>
</evidence>
<dbReference type="Gene3D" id="3.40.50.300">
    <property type="entry name" value="P-loop containing nucleotide triphosphate hydrolases"/>
    <property type="match status" value="1"/>
</dbReference>
<organism evidence="1 2">
    <name type="scientific">Lithospermum erythrorhizon</name>
    <name type="common">Purple gromwell</name>
    <name type="synonym">Lithospermum officinale var. erythrorhizon</name>
    <dbReference type="NCBI Taxonomy" id="34254"/>
    <lineage>
        <taxon>Eukaryota</taxon>
        <taxon>Viridiplantae</taxon>
        <taxon>Streptophyta</taxon>
        <taxon>Embryophyta</taxon>
        <taxon>Tracheophyta</taxon>
        <taxon>Spermatophyta</taxon>
        <taxon>Magnoliopsida</taxon>
        <taxon>eudicotyledons</taxon>
        <taxon>Gunneridae</taxon>
        <taxon>Pentapetalae</taxon>
        <taxon>asterids</taxon>
        <taxon>lamiids</taxon>
        <taxon>Boraginales</taxon>
        <taxon>Boraginaceae</taxon>
        <taxon>Boraginoideae</taxon>
        <taxon>Lithospermeae</taxon>
        <taxon>Lithospermum</taxon>
    </lineage>
</organism>
<proteinExistence type="predicted"/>
<keyword evidence="2" id="KW-1185">Reference proteome</keyword>
<gene>
    <name evidence="1" type="ORF">LIER_07982</name>
</gene>
<evidence type="ECO:0000313" key="2">
    <source>
        <dbReference type="Proteomes" id="UP001454036"/>
    </source>
</evidence>
<reference evidence="1 2" key="1">
    <citation type="submission" date="2024-01" db="EMBL/GenBank/DDBJ databases">
        <title>The complete chloroplast genome sequence of Lithospermum erythrorhizon: insights into the phylogenetic relationship among Boraginaceae species and the maternal lineages of purple gromwells.</title>
        <authorList>
            <person name="Okada T."/>
            <person name="Watanabe K."/>
        </authorList>
    </citation>
    <scope>NUCLEOTIDE SEQUENCE [LARGE SCALE GENOMIC DNA]</scope>
</reference>
<accession>A0AAV3PA64</accession>
<comment type="caution">
    <text evidence="1">The sequence shown here is derived from an EMBL/GenBank/DDBJ whole genome shotgun (WGS) entry which is preliminary data.</text>
</comment>
<dbReference type="EMBL" id="BAABME010001261">
    <property type="protein sequence ID" value="GAA0148582.1"/>
    <property type="molecule type" value="Genomic_DNA"/>
</dbReference>
<dbReference type="AlphaFoldDB" id="A0AAV3PA64"/>
<protein>
    <submittedName>
        <fullName evidence="1">Uncharacterized protein</fullName>
    </submittedName>
</protein>
<dbReference type="Proteomes" id="UP001454036">
    <property type="component" value="Unassembled WGS sequence"/>
</dbReference>